<evidence type="ECO:0000256" key="8">
    <source>
        <dbReference type="ARBA" id="ARBA00048679"/>
    </source>
</evidence>
<evidence type="ECO:0000256" key="3">
    <source>
        <dbReference type="ARBA" id="ARBA00022679"/>
    </source>
</evidence>
<dbReference type="GO" id="GO:0106310">
    <property type="term" value="F:protein serine kinase activity"/>
    <property type="evidence" value="ECO:0007669"/>
    <property type="project" value="RHEA"/>
</dbReference>
<dbReference type="InterPro" id="IPR011009">
    <property type="entry name" value="Kinase-like_dom_sf"/>
</dbReference>
<dbReference type="AlphaFoldDB" id="A0A1G4IBK7"/>
<feature type="region of interest" description="Disordered" evidence="10">
    <location>
        <begin position="214"/>
        <end position="252"/>
    </location>
</feature>
<feature type="region of interest" description="Disordered" evidence="10">
    <location>
        <begin position="123"/>
        <end position="154"/>
    </location>
</feature>
<dbReference type="Gene3D" id="1.10.510.10">
    <property type="entry name" value="Transferase(Phosphotransferase) domain 1"/>
    <property type="match status" value="2"/>
</dbReference>
<evidence type="ECO:0000256" key="9">
    <source>
        <dbReference type="PROSITE-ProRule" id="PRU10141"/>
    </source>
</evidence>
<keyword evidence="2" id="KW-0723">Serine/threonine-protein kinase</keyword>
<evidence type="ECO:0000256" key="4">
    <source>
        <dbReference type="ARBA" id="ARBA00022741"/>
    </source>
</evidence>
<feature type="compositionally biased region" description="Basic and acidic residues" evidence="10">
    <location>
        <begin position="123"/>
        <end position="135"/>
    </location>
</feature>
<dbReference type="Pfam" id="PF00069">
    <property type="entry name" value="Pkinase"/>
    <property type="match status" value="2"/>
</dbReference>
<comment type="catalytic activity">
    <reaction evidence="7">
        <text>L-threonyl-[protein] + ATP = O-phospho-L-threonyl-[protein] + ADP + H(+)</text>
        <dbReference type="Rhea" id="RHEA:46608"/>
        <dbReference type="Rhea" id="RHEA-COMP:11060"/>
        <dbReference type="Rhea" id="RHEA-COMP:11605"/>
        <dbReference type="ChEBI" id="CHEBI:15378"/>
        <dbReference type="ChEBI" id="CHEBI:30013"/>
        <dbReference type="ChEBI" id="CHEBI:30616"/>
        <dbReference type="ChEBI" id="CHEBI:61977"/>
        <dbReference type="ChEBI" id="CHEBI:456216"/>
        <dbReference type="EC" id="2.7.11.1"/>
    </reaction>
</comment>
<dbReference type="InterPro" id="IPR017441">
    <property type="entry name" value="Protein_kinase_ATP_BS"/>
</dbReference>
<dbReference type="EC" id="2.7.11.1" evidence="1"/>
<dbReference type="PANTHER" id="PTHR43895">
    <property type="entry name" value="CALCIUM/CALMODULIN-DEPENDENT PROTEIN KINASE KINASE-RELATED"/>
    <property type="match status" value="1"/>
</dbReference>
<feature type="domain" description="Protein kinase" evidence="11">
    <location>
        <begin position="72"/>
        <end position="541"/>
    </location>
</feature>
<evidence type="ECO:0000256" key="5">
    <source>
        <dbReference type="ARBA" id="ARBA00022777"/>
    </source>
</evidence>
<dbReference type="Proteomes" id="UP000195570">
    <property type="component" value="Unassembled WGS sequence"/>
</dbReference>
<keyword evidence="13" id="KW-1185">Reference proteome</keyword>
<sequence>MPLNSSHRERVSVGGLTPCIKKATVTAPETAFTSHGGGHRVLDVAASGSEGLHPDSGEGQRLHPMSDFESLYKVRRQLGSGGYSVVFEVVDCITHERKAAKFVVGKVERRAARARLTGPVELRLHGDGRNGDRRKVSSIGGLEKARSANSRPTVSDSLVKEVAMGLMAQHANLVHTSDVFVHDTEDLRRRLREYAPQLSLETVRRSEGAGPYDVARGAACGESPSKSWQPHRLRQRSGGSGSDTTASVRGGDAPILHECNTSSADQITQGVETAKRYLQESRVQCILVMELLTGNDLFTLVSRGPLNERMAASYMFDLFLALRYLHNRNIVHRDVKVENMALDSENRVRLIDYGFCEVLRRSGDANPNGVEGKNPEGLLTQFCGSHHYVAPEVITSAWLTRHGSKNSETTTHSGVSLPPIAQLSATGAPPPKESVEGCVVGRQNVGSAGALRTHLTRRGVGYGLSADIWSAGIVMFVLLHSAFPYHDERRSRLLKMIVSNKRSLGSASRLSSDARDLLRKLLTHDASRRPPVNEVLEHCWFRKQLGEKVGGKLSLVA</sequence>
<reference evidence="12" key="1">
    <citation type="submission" date="2016-09" db="EMBL/GenBank/DDBJ databases">
        <authorList>
            <person name="Hebert L."/>
            <person name="Moumen B."/>
        </authorList>
    </citation>
    <scope>NUCLEOTIDE SEQUENCE [LARGE SCALE GENOMIC DNA]</scope>
    <source>
        <strain evidence="12">OVI</strain>
    </source>
</reference>
<dbReference type="GO" id="GO:0004674">
    <property type="term" value="F:protein serine/threonine kinase activity"/>
    <property type="evidence" value="ECO:0007669"/>
    <property type="project" value="UniProtKB-KW"/>
</dbReference>
<gene>
    <name evidence="12" type="ORF">TEOVI_000115300</name>
</gene>
<evidence type="ECO:0000313" key="12">
    <source>
        <dbReference type="EMBL" id="SCU69587.1"/>
    </source>
</evidence>
<keyword evidence="3 12" id="KW-0808">Transferase</keyword>
<evidence type="ECO:0000259" key="11">
    <source>
        <dbReference type="PROSITE" id="PS50011"/>
    </source>
</evidence>
<organism evidence="12 13">
    <name type="scientific">Trypanosoma equiperdum</name>
    <dbReference type="NCBI Taxonomy" id="5694"/>
    <lineage>
        <taxon>Eukaryota</taxon>
        <taxon>Discoba</taxon>
        <taxon>Euglenozoa</taxon>
        <taxon>Kinetoplastea</taxon>
        <taxon>Metakinetoplastina</taxon>
        <taxon>Trypanosomatida</taxon>
        <taxon>Trypanosomatidae</taxon>
        <taxon>Trypanosoma</taxon>
    </lineage>
</organism>
<feature type="binding site" evidence="9">
    <location>
        <position position="106"/>
    </location>
    <ligand>
        <name>ATP</name>
        <dbReference type="ChEBI" id="CHEBI:30616"/>
    </ligand>
</feature>
<dbReference type="GO" id="GO:0005524">
    <property type="term" value="F:ATP binding"/>
    <property type="evidence" value="ECO:0007669"/>
    <property type="project" value="UniProtKB-UniRule"/>
</dbReference>
<keyword evidence="6 9" id="KW-0067">ATP-binding</keyword>
<dbReference type="PROSITE" id="PS50011">
    <property type="entry name" value="PROTEIN_KINASE_DOM"/>
    <property type="match status" value="1"/>
</dbReference>
<name>A0A1G4IBK7_TRYEQ</name>
<dbReference type="EMBL" id="CZPT02001254">
    <property type="protein sequence ID" value="SCU69587.1"/>
    <property type="molecule type" value="Genomic_DNA"/>
</dbReference>
<comment type="caution">
    <text evidence="12">The sequence shown here is derived from an EMBL/GenBank/DDBJ whole genome shotgun (WGS) entry which is preliminary data.</text>
</comment>
<dbReference type="PANTHER" id="PTHR43895:SF32">
    <property type="entry name" value="SERINE_THREONINE-PROTEIN KINASE CHK1"/>
    <property type="match status" value="1"/>
</dbReference>
<dbReference type="SMART" id="SM00220">
    <property type="entry name" value="S_TKc"/>
    <property type="match status" value="1"/>
</dbReference>
<evidence type="ECO:0000256" key="10">
    <source>
        <dbReference type="SAM" id="MobiDB-lite"/>
    </source>
</evidence>
<dbReference type="GeneID" id="92375093"/>
<evidence type="ECO:0000256" key="1">
    <source>
        <dbReference type="ARBA" id="ARBA00012513"/>
    </source>
</evidence>
<evidence type="ECO:0000256" key="2">
    <source>
        <dbReference type="ARBA" id="ARBA00022527"/>
    </source>
</evidence>
<dbReference type="InterPro" id="IPR000719">
    <property type="entry name" value="Prot_kinase_dom"/>
</dbReference>
<protein>
    <recommendedName>
        <fullName evidence="1">non-specific serine/threonine protein kinase</fullName>
        <ecNumber evidence="1">2.7.11.1</ecNumber>
    </recommendedName>
</protein>
<keyword evidence="5 12" id="KW-0418">Kinase</keyword>
<dbReference type="VEuPathDB" id="TriTrypDB:TEOVI_000115300"/>
<dbReference type="PROSITE" id="PS00107">
    <property type="entry name" value="PROTEIN_KINASE_ATP"/>
    <property type="match status" value="1"/>
</dbReference>
<dbReference type="RefSeq" id="XP_067080536.1">
    <property type="nucleotide sequence ID" value="XM_067224435.1"/>
</dbReference>
<comment type="catalytic activity">
    <reaction evidence="8">
        <text>L-seryl-[protein] + ATP = O-phospho-L-seryl-[protein] + ADP + H(+)</text>
        <dbReference type="Rhea" id="RHEA:17989"/>
        <dbReference type="Rhea" id="RHEA-COMP:9863"/>
        <dbReference type="Rhea" id="RHEA-COMP:11604"/>
        <dbReference type="ChEBI" id="CHEBI:15378"/>
        <dbReference type="ChEBI" id="CHEBI:29999"/>
        <dbReference type="ChEBI" id="CHEBI:30616"/>
        <dbReference type="ChEBI" id="CHEBI:83421"/>
        <dbReference type="ChEBI" id="CHEBI:456216"/>
        <dbReference type="EC" id="2.7.11.1"/>
    </reaction>
</comment>
<keyword evidence="4 9" id="KW-0547">Nucleotide-binding</keyword>
<accession>A0A1G4IBK7</accession>
<evidence type="ECO:0000313" key="13">
    <source>
        <dbReference type="Proteomes" id="UP000195570"/>
    </source>
</evidence>
<proteinExistence type="predicted"/>
<dbReference type="GO" id="GO:0007165">
    <property type="term" value="P:signal transduction"/>
    <property type="evidence" value="ECO:0007669"/>
    <property type="project" value="TreeGrafter"/>
</dbReference>
<evidence type="ECO:0000256" key="7">
    <source>
        <dbReference type="ARBA" id="ARBA00047899"/>
    </source>
</evidence>
<evidence type="ECO:0000256" key="6">
    <source>
        <dbReference type="ARBA" id="ARBA00022840"/>
    </source>
</evidence>
<dbReference type="SUPFAM" id="SSF56112">
    <property type="entry name" value="Protein kinase-like (PK-like)"/>
    <property type="match status" value="1"/>
</dbReference>